<organism evidence="1 2">
    <name type="scientific">Trifolium medium</name>
    <dbReference type="NCBI Taxonomy" id="97028"/>
    <lineage>
        <taxon>Eukaryota</taxon>
        <taxon>Viridiplantae</taxon>
        <taxon>Streptophyta</taxon>
        <taxon>Embryophyta</taxon>
        <taxon>Tracheophyta</taxon>
        <taxon>Spermatophyta</taxon>
        <taxon>Magnoliopsida</taxon>
        <taxon>eudicotyledons</taxon>
        <taxon>Gunneridae</taxon>
        <taxon>Pentapetalae</taxon>
        <taxon>rosids</taxon>
        <taxon>fabids</taxon>
        <taxon>Fabales</taxon>
        <taxon>Fabaceae</taxon>
        <taxon>Papilionoideae</taxon>
        <taxon>50 kb inversion clade</taxon>
        <taxon>NPAAA clade</taxon>
        <taxon>Hologalegina</taxon>
        <taxon>IRL clade</taxon>
        <taxon>Trifolieae</taxon>
        <taxon>Trifolium</taxon>
    </lineage>
</organism>
<dbReference type="AlphaFoldDB" id="A0A392TXJ5"/>
<dbReference type="Proteomes" id="UP000265520">
    <property type="component" value="Unassembled WGS sequence"/>
</dbReference>
<comment type="caution">
    <text evidence="1">The sequence shown here is derived from an EMBL/GenBank/DDBJ whole genome shotgun (WGS) entry which is preliminary data.</text>
</comment>
<evidence type="ECO:0000313" key="1">
    <source>
        <dbReference type="EMBL" id="MCI65679.1"/>
    </source>
</evidence>
<proteinExistence type="predicted"/>
<accession>A0A392TXJ5</accession>
<protein>
    <submittedName>
        <fullName evidence="1">Uncharacterized protein</fullName>
    </submittedName>
</protein>
<keyword evidence="2" id="KW-1185">Reference proteome</keyword>
<sequence>GHKKSENRFRKLPAALGADWNALGAIPASASTFAAASYARRKEGWLL</sequence>
<dbReference type="EMBL" id="LXQA010680078">
    <property type="protein sequence ID" value="MCI65679.1"/>
    <property type="molecule type" value="Genomic_DNA"/>
</dbReference>
<reference evidence="1 2" key="1">
    <citation type="journal article" date="2018" name="Front. Plant Sci.">
        <title>Red Clover (Trifolium pratense) and Zigzag Clover (T. medium) - A Picture of Genomic Similarities and Differences.</title>
        <authorList>
            <person name="Dluhosova J."/>
            <person name="Istvanek J."/>
            <person name="Nedelnik J."/>
            <person name="Repkova J."/>
        </authorList>
    </citation>
    <scope>NUCLEOTIDE SEQUENCE [LARGE SCALE GENOMIC DNA]</scope>
    <source>
        <strain evidence="2">cv. 10/8</strain>
        <tissue evidence="1">Leaf</tissue>
    </source>
</reference>
<feature type="non-terminal residue" evidence="1">
    <location>
        <position position="1"/>
    </location>
</feature>
<evidence type="ECO:0000313" key="2">
    <source>
        <dbReference type="Proteomes" id="UP000265520"/>
    </source>
</evidence>
<name>A0A392TXJ5_9FABA</name>